<gene>
    <name evidence="2" type="ORF">H072_1495</name>
</gene>
<keyword evidence="3" id="KW-1185">Reference proteome</keyword>
<reference evidence="2 3" key="1">
    <citation type="journal article" date="2013" name="PLoS Genet.">
        <title>Genomic mechanisms accounting for the adaptation to parasitism in nematode-trapping fungi.</title>
        <authorList>
            <person name="Meerupati T."/>
            <person name="Andersson K.M."/>
            <person name="Friman E."/>
            <person name="Kumar D."/>
            <person name="Tunlid A."/>
            <person name="Ahren D."/>
        </authorList>
    </citation>
    <scope>NUCLEOTIDE SEQUENCE [LARGE SCALE GENOMIC DNA]</scope>
    <source>
        <strain evidence="2 3">CBS 200.50</strain>
    </source>
</reference>
<feature type="compositionally biased region" description="Polar residues" evidence="1">
    <location>
        <begin position="388"/>
        <end position="403"/>
    </location>
</feature>
<feature type="region of interest" description="Disordered" evidence="1">
    <location>
        <begin position="1"/>
        <end position="173"/>
    </location>
</feature>
<evidence type="ECO:0000313" key="3">
    <source>
        <dbReference type="Proteomes" id="UP000015100"/>
    </source>
</evidence>
<comment type="caution">
    <text evidence="2">The sequence shown here is derived from an EMBL/GenBank/DDBJ whole genome shotgun (WGS) entry which is preliminary data.</text>
</comment>
<sequence length="540" mass="60307">MTSMWKRMVKGGRKDRDSRDLTQFPDQPRYGDTNTKESAFAMPYHQRPPSSELNNQTSKPSVFVEYDRSAPRESQFAAPQRPRDNYRADPYANLPYSYPPYQQQQQQPPQQQLPQQQMYPHNPNDYSRGYQRPPGPPGGAVQSSHTEASIAPVSYGAVSPLQEGPDSTRTFAPVQYSSIGSPAAVDYSRAQPTASPPGLSSVKSPAGVDYPRSPPAGGLIQPPVPAPAPTVRQYDYTSLNEQVQRPPSYAPAPATNPLPPVKTQQYAMYAGPVENMSDQRRGYNHQEHEWVPNLDQQRHQNEVPANKQPQRYENHFPNTPVAVNSNNSSSSSLYAPPISTNTTSTAPTPAYSTPERTNFQQQPMAYVPNSSDKFLVEISDEKYYPGPSQGQKSPSTAQGSGTSKGKDPNVSKYVVRIFCQRKREDGDNREESPRDIREFRLANLALINLVAGGQKYVLLDAVFGELDKPVASLLEKHWFLSTNTKVEEYSVSGGKRTVRIERIMVAYRGVESTLYVEFKSEEDHARFATELYYAKNTIST</sequence>
<feature type="region of interest" description="Disordered" evidence="1">
    <location>
        <begin position="382"/>
        <end position="408"/>
    </location>
</feature>
<dbReference type="AlphaFoldDB" id="S8ANU7"/>
<organism evidence="2 3">
    <name type="scientific">Dactylellina haptotyla (strain CBS 200.50)</name>
    <name type="common">Nematode-trapping fungus</name>
    <name type="synonym">Monacrosporium haptotylum</name>
    <dbReference type="NCBI Taxonomy" id="1284197"/>
    <lineage>
        <taxon>Eukaryota</taxon>
        <taxon>Fungi</taxon>
        <taxon>Dikarya</taxon>
        <taxon>Ascomycota</taxon>
        <taxon>Pezizomycotina</taxon>
        <taxon>Orbiliomycetes</taxon>
        <taxon>Orbiliales</taxon>
        <taxon>Orbiliaceae</taxon>
        <taxon>Dactylellina</taxon>
    </lineage>
</organism>
<evidence type="ECO:0000313" key="2">
    <source>
        <dbReference type="EMBL" id="EPS44524.1"/>
    </source>
</evidence>
<feature type="compositionally biased region" description="Low complexity" evidence="1">
    <location>
        <begin position="95"/>
        <end position="120"/>
    </location>
</feature>
<feature type="compositionally biased region" description="Low complexity" evidence="1">
    <location>
        <begin position="324"/>
        <end position="354"/>
    </location>
</feature>
<dbReference type="HOGENOM" id="CLU_504340_0_0_1"/>
<protein>
    <submittedName>
        <fullName evidence="2">Uncharacterized protein</fullName>
    </submittedName>
</protein>
<dbReference type="OrthoDB" id="3799080at2759"/>
<reference evidence="3" key="2">
    <citation type="submission" date="2013-04" db="EMBL/GenBank/DDBJ databases">
        <title>Genomic mechanisms accounting for the adaptation to parasitism in nematode-trapping fungi.</title>
        <authorList>
            <person name="Ahren D.G."/>
        </authorList>
    </citation>
    <scope>NUCLEOTIDE SEQUENCE [LARGE SCALE GENOMIC DNA]</scope>
    <source>
        <strain evidence="3">CBS 200.50</strain>
    </source>
</reference>
<feature type="region of interest" description="Disordered" evidence="1">
    <location>
        <begin position="301"/>
        <end position="362"/>
    </location>
</feature>
<proteinExistence type="predicted"/>
<evidence type="ECO:0000256" key="1">
    <source>
        <dbReference type="SAM" id="MobiDB-lite"/>
    </source>
</evidence>
<dbReference type="EMBL" id="AQGS01000044">
    <property type="protein sequence ID" value="EPS44524.1"/>
    <property type="molecule type" value="Genomic_DNA"/>
</dbReference>
<dbReference type="Proteomes" id="UP000015100">
    <property type="component" value="Unassembled WGS sequence"/>
</dbReference>
<accession>S8ANU7</accession>
<feature type="compositionally biased region" description="Polar residues" evidence="1">
    <location>
        <begin position="48"/>
        <end position="60"/>
    </location>
</feature>
<name>S8ANU7_DACHA</name>
<feature type="region of interest" description="Disordered" evidence="1">
    <location>
        <begin position="187"/>
        <end position="231"/>
    </location>
</feature>